<dbReference type="RefSeq" id="WP_166647811.1">
    <property type="nucleotide sequence ID" value="NZ_SNZF01000057.1"/>
</dbReference>
<evidence type="ECO:0000313" key="2">
    <source>
        <dbReference type="EMBL" id="TDR28861.1"/>
    </source>
</evidence>
<dbReference type="PANTHER" id="PTHR33375">
    <property type="entry name" value="CHROMOSOME-PARTITIONING PROTEIN PARB-RELATED"/>
    <property type="match status" value="1"/>
</dbReference>
<dbReference type="InterPro" id="IPR036086">
    <property type="entry name" value="ParB/Sulfiredoxin_sf"/>
</dbReference>
<feature type="non-terminal residue" evidence="2">
    <location>
        <position position="137"/>
    </location>
</feature>
<dbReference type="GO" id="GO:0007059">
    <property type="term" value="P:chromosome segregation"/>
    <property type="evidence" value="ECO:0007669"/>
    <property type="project" value="TreeGrafter"/>
</dbReference>
<organism evidence="2 3">
    <name type="scientific">Aquamicrobium defluvii</name>
    <dbReference type="NCBI Taxonomy" id="69279"/>
    <lineage>
        <taxon>Bacteria</taxon>
        <taxon>Pseudomonadati</taxon>
        <taxon>Pseudomonadota</taxon>
        <taxon>Alphaproteobacteria</taxon>
        <taxon>Hyphomicrobiales</taxon>
        <taxon>Phyllobacteriaceae</taxon>
        <taxon>Aquamicrobium</taxon>
    </lineage>
</organism>
<evidence type="ECO:0000313" key="3">
    <source>
        <dbReference type="Proteomes" id="UP000294958"/>
    </source>
</evidence>
<name>A0A4V3DJI4_9HYPH</name>
<dbReference type="GO" id="GO:0005694">
    <property type="term" value="C:chromosome"/>
    <property type="evidence" value="ECO:0007669"/>
    <property type="project" value="TreeGrafter"/>
</dbReference>
<dbReference type="EMBL" id="SNZF01000057">
    <property type="protein sequence ID" value="TDR28861.1"/>
    <property type="molecule type" value="Genomic_DNA"/>
</dbReference>
<sequence>MSNIIAIALNKLDADPKNVRKTYTKESIESLSASILANGVIQNLVVRKASKGRYLVTAGGRRLAALNLLAERGEITADYAVNVIVREAGDATELSLTENVMREAMLGSVSRLSCWIRTAVMVVGDIRGAYRGRHTDV</sequence>
<proteinExistence type="predicted"/>
<dbReference type="InterPro" id="IPR050336">
    <property type="entry name" value="Chromosome_partition/occlusion"/>
</dbReference>
<evidence type="ECO:0000259" key="1">
    <source>
        <dbReference type="SMART" id="SM00470"/>
    </source>
</evidence>
<dbReference type="Gene3D" id="3.90.1530.30">
    <property type="match status" value="1"/>
</dbReference>
<dbReference type="Proteomes" id="UP000294958">
    <property type="component" value="Unassembled WGS sequence"/>
</dbReference>
<dbReference type="Pfam" id="PF02195">
    <property type="entry name" value="ParB_N"/>
    <property type="match status" value="1"/>
</dbReference>
<keyword evidence="3" id="KW-1185">Reference proteome</keyword>
<dbReference type="AlphaFoldDB" id="A0A4V3DJI4"/>
<reference evidence="2 3" key="1">
    <citation type="submission" date="2019-03" db="EMBL/GenBank/DDBJ databases">
        <title>Genomic Encyclopedia of Type Strains, Phase IV (KMG-IV): sequencing the most valuable type-strain genomes for metagenomic binning, comparative biology and taxonomic classification.</title>
        <authorList>
            <person name="Goeker M."/>
        </authorList>
    </citation>
    <scope>NUCLEOTIDE SEQUENCE [LARGE SCALE GENOMIC DNA]</scope>
    <source>
        <strain evidence="2 3">DSM 11603</strain>
    </source>
</reference>
<dbReference type="CDD" id="cd16406">
    <property type="entry name" value="ParB_N_like"/>
    <property type="match status" value="1"/>
</dbReference>
<dbReference type="InterPro" id="IPR003115">
    <property type="entry name" value="ParB_N"/>
</dbReference>
<feature type="domain" description="ParB-like N-terminal" evidence="1">
    <location>
        <begin position="5"/>
        <end position="100"/>
    </location>
</feature>
<gene>
    <name evidence="2" type="ORF">DES43_15711</name>
</gene>
<protein>
    <submittedName>
        <fullName evidence="2">ParB/RepB/Spo0J family partition protein</fullName>
    </submittedName>
</protein>
<accession>A0A4V3DJI4</accession>
<comment type="caution">
    <text evidence="2">The sequence shown here is derived from an EMBL/GenBank/DDBJ whole genome shotgun (WGS) entry which is preliminary data.</text>
</comment>
<dbReference type="SUPFAM" id="SSF110849">
    <property type="entry name" value="ParB/Sulfiredoxin"/>
    <property type="match status" value="1"/>
</dbReference>
<dbReference type="PANTHER" id="PTHR33375:SF7">
    <property type="entry name" value="CHROMOSOME 2-PARTITIONING PROTEIN PARB-RELATED"/>
    <property type="match status" value="1"/>
</dbReference>
<dbReference type="SMART" id="SM00470">
    <property type="entry name" value="ParB"/>
    <property type="match status" value="1"/>
</dbReference>